<accession>A0A2Z4G8W4</accession>
<dbReference type="InterPro" id="IPR000157">
    <property type="entry name" value="TIR_dom"/>
</dbReference>
<dbReference type="InterPro" id="IPR035897">
    <property type="entry name" value="Toll_tir_struct_dom_sf"/>
</dbReference>
<dbReference type="RefSeq" id="WP_111370791.1">
    <property type="nucleotide sequence ID" value="NZ_CP029480.1"/>
</dbReference>
<dbReference type="Proteomes" id="UP000249873">
    <property type="component" value="Chromosome"/>
</dbReference>
<dbReference type="AlphaFoldDB" id="A0A2Z4G8W4"/>
<dbReference type="Gene3D" id="3.40.50.10140">
    <property type="entry name" value="Toll/interleukin-1 receptor homology (TIR) domain"/>
    <property type="match status" value="1"/>
</dbReference>
<evidence type="ECO:0000259" key="1">
    <source>
        <dbReference type="Pfam" id="PF13676"/>
    </source>
</evidence>
<name>A0A2Z4G8W4_9BACT</name>
<keyword evidence="3" id="KW-1185">Reference proteome</keyword>
<evidence type="ECO:0000313" key="3">
    <source>
        <dbReference type="Proteomes" id="UP000249873"/>
    </source>
</evidence>
<dbReference type="GO" id="GO:0007165">
    <property type="term" value="P:signal transduction"/>
    <property type="evidence" value="ECO:0007669"/>
    <property type="project" value="InterPro"/>
</dbReference>
<protein>
    <recommendedName>
        <fullName evidence="1">TIR domain-containing protein</fullName>
    </recommendedName>
</protein>
<feature type="domain" description="TIR" evidence="1">
    <location>
        <begin position="6"/>
        <end position="121"/>
    </location>
</feature>
<evidence type="ECO:0000313" key="2">
    <source>
        <dbReference type="EMBL" id="AWV97689.1"/>
    </source>
</evidence>
<dbReference type="KEGG" id="als:DJ013_05720"/>
<organism evidence="2 3">
    <name type="scientific">Arcticibacterium luteifluviistationis</name>
    <dbReference type="NCBI Taxonomy" id="1784714"/>
    <lineage>
        <taxon>Bacteria</taxon>
        <taxon>Pseudomonadati</taxon>
        <taxon>Bacteroidota</taxon>
        <taxon>Cytophagia</taxon>
        <taxon>Cytophagales</taxon>
        <taxon>Leadbetterellaceae</taxon>
        <taxon>Arcticibacterium</taxon>
    </lineage>
</organism>
<sequence>MDPIKVFISRKSEDSKWGIELYHYLEANNIVCFDSTISLPKIGSTQFRKTIDEVLEQSQHMILIASKIDFLHSQWVHSEWDAFENEVRSGRKKGNLLLIISKKIKIQDLPITLRQKQIFYLEDKPYQEILPFLGHSGIPKHIKEKHPIQRKQVIKICLAVFTALLLYFFLYPSKTSQTVENDKVTNPDSMFSVTENRFLKKGLDKKVALQEFKKLTLIKPALGYQGAEVFQKKAISTPFMKDTYLAISEELIVFTDSLLNAK</sequence>
<proteinExistence type="predicted"/>
<dbReference type="EMBL" id="CP029480">
    <property type="protein sequence ID" value="AWV97689.1"/>
    <property type="molecule type" value="Genomic_DNA"/>
</dbReference>
<dbReference type="SUPFAM" id="SSF52200">
    <property type="entry name" value="Toll/Interleukin receptor TIR domain"/>
    <property type="match status" value="1"/>
</dbReference>
<dbReference type="OrthoDB" id="973965at2"/>
<dbReference type="Pfam" id="PF13676">
    <property type="entry name" value="TIR_2"/>
    <property type="match status" value="1"/>
</dbReference>
<gene>
    <name evidence="2" type="ORF">DJ013_05720</name>
</gene>
<reference evidence="2 3" key="1">
    <citation type="submission" date="2018-05" db="EMBL/GenBank/DDBJ databases">
        <title>Complete genome sequence of Arcticibacterium luteifluviistationis SM1504T, a cytophagaceae bacterium isolated from Arctic surface seawater.</title>
        <authorList>
            <person name="Li Y."/>
            <person name="Qin Q.-L."/>
        </authorList>
    </citation>
    <scope>NUCLEOTIDE SEQUENCE [LARGE SCALE GENOMIC DNA]</scope>
    <source>
        <strain evidence="2 3">SM1504</strain>
    </source>
</reference>